<dbReference type="SUPFAM" id="SSF55961">
    <property type="entry name" value="Bet v1-like"/>
    <property type="match status" value="1"/>
</dbReference>
<organism evidence="2 3">
    <name type="scientific">Discostella pseudostelligera</name>
    <dbReference type="NCBI Taxonomy" id="259834"/>
    <lineage>
        <taxon>Eukaryota</taxon>
        <taxon>Sar</taxon>
        <taxon>Stramenopiles</taxon>
        <taxon>Ochrophyta</taxon>
        <taxon>Bacillariophyta</taxon>
        <taxon>Coscinodiscophyceae</taxon>
        <taxon>Thalassiosirophycidae</taxon>
        <taxon>Stephanodiscales</taxon>
        <taxon>Stephanodiscaceae</taxon>
        <taxon>Discostella</taxon>
    </lineage>
</organism>
<gene>
    <name evidence="2" type="ORF">ACHAWU_008538</name>
</gene>
<name>A0ABD3M122_9STRA</name>
<dbReference type="Proteomes" id="UP001530293">
    <property type="component" value="Unassembled WGS sequence"/>
</dbReference>
<comment type="caution">
    <text evidence="2">The sequence shown here is derived from an EMBL/GenBank/DDBJ whole genome shotgun (WGS) entry which is preliminary data.</text>
</comment>
<evidence type="ECO:0000313" key="2">
    <source>
        <dbReference type="EMBL" id="KAL3757377.1"/>
    </source>
</evidence>
<reference evidence="2 3" key="1">
    <citation type="submission" date="2024-10" db="EMBL/GenBank/DDBJ databases">
        <title>Updated reference genomes for cyclostephanoid diatoms.</title>
        <authorList>
            <person name="Roberts W.R."/>
            <person name="Alverson A.J."/>
        </authorList>
    </citation>
    <scope>NUCLEOTIDE SEQUENCE [LARGE SCALE GENOMIC DNA]</scope>
    <source>
        <strain evidence="2 3">AJA232-27</strain>
    </source>
</reference>
<dbReference type="AlphaFoldDB" id="A0ABD3M122"/>
<feature type="region of interest" description="Disordered" evidence="1">
    <location>
        <begin position="363"/>
        <end position="411"/>
    </location>
</feature>
<proteinExistence type="predicted"/>
<feature type="region of interest" description="Disordered" evidence="1">
    <location>
        <begin position="35"/>
        <end position="66"/>
    </location>
</feature>
<feature type="compositionally biased region" description="Polar residues" evidence="1">
    <location>
        <begin position="157"/>
        <end position="175"/>
    </location>
</feature>
<feature type="compositionally biased region" description="Basic residues" evidence="1">
    <location>
        <begin position="37"/>
        <end position="48"/>
    </location>
</feature>
<evidence type="ECO:0000313" key="3">
    <source>
        <dbReference type="Proteomes" id="UP001530293"/>
    </source>
</evidence>
<evidence type="ECO:0000256" key="1">
    <source>
        <dbReference type="SAM" id="MobiDB-lite"/>
    </source>
</evidence>
<feature type="compositionally biased region" description="Basic residues" evidence="1">
    <location>
        <begin position="118"/>
        <end position="127"/>
    </location>
</feature>
<dbReference type="EMBL" id="JALLBG020000268">
    <property type="protein sequence ID" value="KAL3757377.1"/>
    <property type="molecule type" value="Genomic_DNA"/>
</dbReference>
<feature type="compositionally biased region" description="Polar residues" evidence="1">
    <location>
        <begin position="374"/>
        <end position="387"/>
    </location>
</feature>
<accession>A0ABD3M122</accession>
<feature type="region of interest" description="Disordered" evidence="1">
    <location>
        <begin position="109"/>
        <end position="175"/>
    </location>
</feature>
<keyword evidence="3" id="KW-1185">Reference proteome</keyword>
<protein>
    <submittedName>
        <fullName evidence="2">Uncharacterized protein</fullName>
    </submittedName>
</protein>
<sequence>MSKLWDADPLIVALFDLPDGLQAFSNIDLRANDTASHTKRCGGNRRRSSHDNGIDSDNASPIHGESISFTDADEDYSDAVDQVKPPNNPRPLLFTSFFPNYGPPFEKLPSFNNAGKSISRKKSKKRRPDSIKASTNKVDRKGARSSFTPCGDAESPISFTTSGPSSIFSDDNNQSSNIPQHKVDDLLSLDRVTNLKLKIQRIRMSIHSLENDLIATRSELVRAHKHLHFATLELDGIKRAAFEADFGLFRHVQQQELLSSSSRSASGNRSSPFLFFDADNMSAKSSTCSNSTDRLHYLTPCSTFDGDESDNSTPRSTGSYDSFYSLTEIDHTNTNILHARTSTEDKDKTPLKRNSKLKQVVLTDETEAGRESISICTPSTMASSQEENSIDQRGDVTNSEPSGQGGRRNKICRHDSFIRAHDLTLSEGVDSSIVSLQTTDVSDIANALFQLGYECAMDESDRWTPEQGTGKLLSKRANNGDVDGPIGDWPNAAYGDEVLVWTSKCIHGGHGSEYPLVKARGLIPTSALHMIELLLDSTRVKEYNKMSLGRIDEHCFATGVERLTECPCTGLLGELKIVRSKSQPPVVRKPIELRLLLHARRLHSEVDNSASYLTIGRSIWETDQGTAHTDENSVTRCEMLLSVNLIRDVPSSSSSSDDQKMCEITTITHGISPGIPISIGKRIGLAAAIKYIRDIRAVFESAKKDS</sequence>